<comment type="caution">
    <text evidence="1">The sequence shown here is derived from an EMBL/GenBank/DDBJ whole genome shotgun (WGS) entry which is preliminary data.</text>
</comment>
<evidence type="ECO:0008006" key="3">
    <source>
        <dbReference type="Google" id="ProtNLM"/>
    </source>
</evidence>
<sequence length="311" mass="36448">MKEILKWIAWVLFFVAVQELVERHTMPKDEKYEASLQASLSKINEKSSTLFFLGSSRIMKSVNPKVLNDSLSGWETINFGMSGNSLAQNLFFAQFLSKMPGKKVLFIELTKFKSEMPISFTYTAKVLGFPDFPFSYYQYIHVNQDFRTKFENTEKVFWDWITKQQMGVKGLISGEIDQSYKIIGYTPIYESNYPHHDSFITRQDLVTYSKGKVDIEIWNRIEEIIKLQVKGNLKVVFLMPLNYKSKDELALQIPIYSTLPSSLKWEYDDLFLKEIKKANYLEDRNHLNYQGSLIYSQGLVNYIKANEKNWQ</sequence>
<dbReference type="RefSeq" id="WP_406750806.1">
    <property type="nucleotide sequence ID" value="NZ_JBEWZH010000004.1"/>
</dbReference>
<dbReference type="Proteomes" id="UP001623558">
    <property type="component" value="Unassembled WGS sequence"/>
</dbReference>
<proteinExistence type="predicted"/>
<protein>
    <recommendedName>
        <fullName evidence="3">DUF1574 domain-containing protein</fullName>
    </recommendedName>
</protein>
<evidence type="ECO:0000313" key="1">
    <source>
        <dbReference type="EMBL" id="MFL0162084.1"/>
    </source>
</evidence>
<evidence type="ECO:0000313" key="2">
    <source>
        <dbReference type="Proteomes" id="UP001623558"/>
    </source>
</evidence>
<name>A0ABW8RXM9_9BACT</name>
<gene>
    <name evidence="1" type="ORF">U0R11_06740</name>
</gene>
<keyword evidence="2" id="KW-1185">Reference proteome</keyword>
<dbReference type="EMBL" id="JBEWZH010000004">
    <property type="protein sequence ID" value="MFL0162084.1"/>
    <property type="molecule type" value="Genomic_DNA"/>
</dbReference>
<accession>A0ABW8RXM9</accession>
<organism evidence="1 2">
    <name type="scientific">Aquirufa salirivi</name>
    <dbReference type="NCBI Taxonomy" id="3104729"/>
    <lineage>
        <taxon>Bacteria</taxon>
        <taxon>Pseudomonadati</taxon>
        <taxon>Bacteroidota</taxon>
        <taxon>Cytophagia</taxon>
        <taxon>Cytophagales</taxon>
        <taxon>Flectobacillaceae</taxon>
        <taxon>Aquirufa</taxon>
    </lineage>
</organism>
<reference evidence="1 2" key="1">
    <citation type="submission" date="2024-07" db="EMBL/GenBank/DDBJ databases">
        <authorList>
            <person name="Pitt A."/>
            <person name="Hahn M.W."/>
        </authorList>
    </citation>
    <scope>NUCLEOTIDE SEQUENCE [LARGE SCALE GENOMIC DNA]</scope>
    <source>
        <strain evidence="1 2">1-SAACH-A3</strain>
    </source>
</reference>